<evidence type="ECO:0000313" key="1">
    <source>
        <dbReference type="EMBL" id="KAF8884578.1"/>
    </source>
</evidence>
<comment type="caution">
    <text evidence="1">The sequence shown here is derived from an EMBL/GenBank/DDBJ whole genome shotgun (WGS) entry which is preliminary data.</text>
</comment>
<reference evidence="1" key="1">
    <citation type="submission" date="2020-11" db="EMBL/GenBank/DDBJ databases">
        <authorList>
            <consortium name="DOE Joint Genome Institute"/>
            <person name="Ahrendt S."/>
            <person name="Riley R."/>
            <person name="Andreopoulos W."/>
            <person name="LaButti K."/>
            <person name="Pangilinan J."/>
            <person name="Ruiz-duenas F.J."/>
            <person name="Barrasa J.M."/>
            <person name="Sanchez-Garcia M."/>
            <person name="Camarero S."/>
            <person name="Miyauchi S."/>
            <person name="Serrano A."/>
            <person name="Linde D."/>
            <person name="Babiker R."/>
            <person name="Drula E."/>
            <person name="Ayuso-Fernandez I."/>
            <person name="Pacheco R."/>
            <person name="Padilla G."/>
            <person name="Ferreira P."/>
            <person name="Barriuso J."/>
            <person name="Kellner H."/>
            <person name="Castanera R."/>
            <person name="Alfaro M."/>
            <person name="Ramirez L."/>
            <person name="Pisabarro A.G."/>
            <person name="Kuo A."/>
            <person name="Tritt A."/>
            <person name="Lipzen A."/>
            <person name="He G."/>
            <person name="Yan M."/>
            <person name="Ng V."/>
            <person name="Cullen D."/>
            <person name="Martin F."/>
            <person name="Rosso M.-N."/>
            <person name="Henrissat B."/>
            <person name="Hibbett D."/>
            <person name="Martinez A.T."/>
            <person name="Grigoriev I.V."/>
        </authorList>
    </citation>
    <scope>NUCLEOTIDE SEQUENCE</scope>
    <source>
        <strain evidence="1">AH 44721</strain>
    </source>
</reference>
<evidence type="ECO:0000313" key="2">
    <source>
        <dbReference type="Proteomes" id="UP000724874"/>
    </source>
</evidence>
<proteinExistence type="predicted"/>
<organism evidence="1 2">
    <name type="scientific">Gymnopilus junonius</name>
    <name type="common">Spectacular rustgill mushroom</name>
    <name type="synonym">Gymnopilus spectabilis subsp. junonius</name>
    <dbReference type="NCBI Taxonomy" id="109634"/>
    <lineage>
        <taxon>Eukaryota</taxon>
        <taxon>Fungi</taxon>
        <taxon>Dikarya</taxon>
        <taxon>Basidiomycota</taxon>
        <taxon>Agaricomycotina</taxon>
        <taxon>Agaricomycetes</taxon>
        <taxon>Agaricomycetidae</taxon>
        <taxon>Agaricales</taxon>
        <taxon>Agaricineae</taxon>
        <taxon>Hymenogastraceae</taxon>
        <taxon>Gymnopilus</taxon>
    </lineage>
</organism>
<protein>
    <submittedName>
        <fullName evidence="1">Uncharacterized protein</fullName>
    </submittedName>
</protein>
<name>A0A9P5TJC5_GYMJU</name>
<dbReference type="Proteomes" id="UP000724874">
    <property type="component" value="Unassembled WGS sequence"/>
</dbReference>
<dbReference type="AlphaFoldDB" id="A0A9P5TJC5"/>
<dbReference type="EMBL" id="JADNYJ010000107">
    <property type="protein sequence ID" value="KAF8884578.1"/>
    <property type="molecule type" value="Genomic_DNA"/>
</dbReference>
<gene>
    <name evidence="1" type="ORF">CPB84DRAFT_1850623</name>
</gene>
<sequence length="130" mass="14685">MSTSTSANVSSSGAARPVFLFDPKEVKVILEHTSESGVAAFKAFIDLPADLVDHPYFSYARRQEWVVLEQYAHYINTWSVWFCFYRIECEGSPSVDSSTTKLSNARVKAYRSSVQVEDDSVNLEFPPTFE</sequence>
<keyword evidence="2" id="KW-1185">Reference proteome</keyword>
<accession>A0A9P5TJC5</accession>